<dbReference type="OrthoDB" id="9807521at2"/>
<reference evidence="4 6" key="3">
    <citation type="submission" date="2016-10" db="EMBL/GenBank/DDBJ databases">
        <authorList>
            <person name="Varghese N."/>
            <person name="Submissions S."/>
        </authorList>
    </citation>
    <scope>NUCLEOTIDE SEQUENCE [LARGE SCALE GENOMIC DNA]</scope>
    <source>
        <strain evidence="4 6">CGMCC 1.7071</strain>
    </source>
</reference>
<dbReference type="STRING" id="501024.RTCCBAU85039_5541"/>
<reference evidence="3" key="2">
    <citation type="submission" date="2016-10" db="EMBL/GenBank/DDBJ databases">
        <authorList>
            <person name="de Groot N.N."/>
        </authorList>
    </citation>
    <scope>NUCLEOTIDE SEQUENCE [LARGE SCALE GENOMIC DNA]</scope>
    <source>
        <strain evidence="3">CCBAU85039</strain>
    </source>
</reference>
<evidence type="ECO:0000313" key="6">
    <source>
        <dbReference type="Proteomes" id="UP000198939"/>
    </source>
</evidence>
<dbReference type="EMBL" id="FNXB01000042">
    <property type="protein sequence ID" value="SEI16995.1"/>
    <property type="molecule type" value="Genomic_DNA"/>
</dbReference>
<dbReference type="Proteomes" id="UP000198939">
    <property type="component" value="Unassembled WGS sequence"/>
</dbReference>
<evidence type="ECO:0000313" key="5">
    <source>
        <dbReference type="Proteomes" id="UP000183063"/>
    </source>
</evidence>
<evidence type="ECO:0000313" key="3">
    <source>
        <dbReference type="EMBL" id="SEI16995.1"/>
    </source>
</evidence>
<dbReference type="SUPFAM" id="SSF48452">
    <property type="entry name" value="TPR-like"/>
    <property type="match status" value="2"/>
</dbReference>
<feature type="repeat" description="TPR" evidence="1">
    <location>
        <begin position="476"/>
        <end position="509"/>
    </location>
</feature>
<evidence type="ECO:0000313" key="4">
    <source>
        <dbReference type="EMBL" id="SEP00722.1"/>
    </source>
</evidence>
<dbReference type="GO" id="GO:0003677">
    <property type="term" value="F:DNA binding"/>
    <property type="evidence" value="ECO:0007669"/>
    <property type="project" value="UniProtKB-KW"/>
</dbReference>
<dbReference type="InterPro" id="IPR051677">
    <property type="entry name" value="AfsR-DnrI-RedD_regulator"/>
</dbReference>
<dbReference type="InterPro" id="IPR019734">
    <property type="entry name" value="TPR_rpt"/>
</dbReference>
<keyword evidence="4" id="KW-0238">DNA-binding</keyword>
<dbReference type="InterPro" id="IPR005158">
    <property type="entry name" value="BTAD"/>
</dbReference>
<dbReference type="AlphaFoldDB" id="A0A1H8UBT7"/>
<dbReference type="InterPro" id="IPR011990">
    <property type="entry name" value="TPR-like_helical_dom_sf"/>
</dbReference>
<evidence type="ECO:0000259" key="2">
    <source>
        <dbReference type="SMART" id="SM01043"/>
    </source>
</evidence>
<dbReference type="RefSeq" id="WP_072380365.1">
    <property type="nucleotide sequence ID" value="NZ_FNXB01000042.1"/>
</dbReference>
<feature type="domain" description="Bacterial transcriptional activator" evidence="2">
    <location>
        <begin position="100"/>
        <end position="236"/>
    </location>
</feature>
<accession>A0A1H8UBT7</accession>
<dbReference type="Gene3D" id="1.25.40.10">
    <property type="entry name" value="Tetratricopeptide repeat domain"/>
    <property type="match status" value="2"/>
</dbReference>
<keyword evidence="6" id="KW-1185">Reference proteome</keyword>
<gene>
    <name evidence="3" type="ORF">RTCCBAU85039_5541</name>
    <name evidence="4" type="ORF">SAMN05216228_103329</name>
</gene>
<keyword evidence="1" id="KW-0802">TPR repeat</keyword>
<dbReference type="EMBL" id="FOCV01000033">
    <property type="protein sequence ID" value="SEP00722.1"/>
    <property type="molecule type" value="Genomic_DNA"/>
</dbReference>
<reference evidence="5" key="1">
    <citation type="submission" date="2016-10" db="EMBL/GenBank/DDBJ databases">
        <authorList>
            <person name="Wibberg D."/>
        </authorList>
    </citation>
    <scope>NUCLEOTIDE SEQUENCE [LARGE SCALE GENOMIC DNA]</scope>
</reference>
<name>A0A1H8UBT7_9HYPH</name>
<evidence type="ECO:0000256" key="1">
    <source>
        <dbReference type="PROSITE-ProRule" id="PRU00339"/>
    </source>
</evidence>
<dbReference type="Gene3D" id="1.10.10.10">
    <property type="entry name" value="Winged helix-like DNA-binding domain superfamily/Winged helix DNA-binding domain"/>
    <property type="match status" value="1"/>
</dbReference>
<dbReference type="PANTHER" id="PTHR35807">
    <property type="entry name" value="TRANSCRIPTIONAL REGULATOR REDD-RELATED"/>
    <property type="match status" value="1"/>
</dbReference>
<sequence length="644" mass="71594">MGFTLRLLGRFQMLSPTGESIAIASRKHQALIAMLALSNGKPIARSKLAGMLWAERTEEHARNSLRQAFFTIRQAVDGHGVSPLVFDSGCGWTRSDAIVTDIQALTECARAGCLPPSLDAFEGEFLEGLSFNDETLEAWLRMERGRHRDLLVDCLASLAAGLEKAGNLEQALLAAQYLLRHDPYHEPSHRTILRHHRARGERARAIKHYESLKALLEANLSVAPDPETQQLIGQIRGQQEPPAQVDLTNGKPRIAILPIRSLSHERGDSLVAESLTRKLIGELGLFSPLSVVAAATMFALNARHETVEEIGKRVGADYILETAVQGHEEGGWALVQLVLVQSGTQIWSRKYPGESAGSDLGEDRLVRKISGNLYHVLMKHAAARSAMEPEGGIGTEKLYLQVFNHVERPTLKGMIRARRLCERLLAIDPNHVLVRESLAWINFHSCFNGWLDDPVHGFRQARDIVRAGLGLDDREPYLLSAFGLAETYLGNARAGLDALKRAVDLNPNDAEFHTWLGIGLTFAGRIGDAHMAFDQADQISPDYHPIFLFRGDAHFVSGNYEEAVACLDRFLIVLPEYHWARLLRAASYEALGKDVTARLDVAYVRENTLLLNGRYLEQLLQARALSFRQNLWLRLEAAGLPWAK</sequence>
<dbReference type="Proteomes" id="UP000183063">
    <property type="component" value="Unassembled WGS sequence"/>
</dbReference>
<organism evidence="3 5">
    <name type="scientific">Rhizobium tibeticum</name>
    <dbReference type="NCBI Taxonomy" id="501024"/>
    <lineage>
        <taxon>Bacteria</taxon>
        <taxon>Pseudomonadati</taxon>
        <taxon>Pseudomonadota</taxon>
        <taxon>Alphaproteobacteria</taxon>
        <taxon>Hyphomicrobiales</taxon>
        <taxon>Rhizobiaceae</taxon>
        <taxon>Rhizobium/Agrobacterium group</taxon>
        <taxon>Rhizobium</taxon>
    </lineage>
</organism>
<dbReference type="PROSITE" id="PS50005">
    <property type="entry name" value="TPR"/>
    <property type="match status" value="1"/>
</dbReference>
<dbReference type="InterPro" id="IPR036388">
    <property type="entry name" value="WH-like_DNA-bd_sf"/>
</dbReference>
<keyword evidence="3" id="KW-0449">Lipoprotein</keyword>
<dbReference type="SMART" id="SM01043">
    <property type="entry name" value="BTAD"/>
    <property type="match status" value="1"/>
</dbReference>
<dbReference type="Pfam" id="PF03704">
    <property type="entry name" value="BTAD"/>
    <property type="match status" value="1"/>
</dbReference>
<proteinExistence type="predicted"/>
<dbReference type="SMART" id="SM00028">
    <property type="entry name" value="TPR"/>
    <property type="match status" value="3"/>
</dbReference>
<protein>
    <submittedName>
        <fullName evidence="4">DNA-binding transcriptional activator of the SARP family</fullName>
    </submittedName>
    <submittedName>
        <fullName evidence="3">Putative PEP-CTERM system TPR-repeat lipoprotein</fullName>
    </submittedName>
</protein>